<accession>A0A7Z0TQ86</accession>
<dbReference type="RefSeq" id="WP_028149975.1">
    <property type="nucleotide sequence ID" value="NZ_CP088280.1"/>
</dbReference>
<evidence type="ECO:0000313" key="1">
    <source>
        <dbReference type="EMBL" id="NYY90107.1"/>
    </source>
</evidence>
<sequence length="93" mass="10304">MKKTLIDIVRATEMRGATALIETARGSPKLKDCYLVCALPGTDTKVQLTAILVGPDNTVSDEAFDYYLTDLDDPKTWFSSGVERPRRPVKKEA</sequence>
<dbReference type="Proteomes" id="UP000564836">
    <property type="component" value="Chromosome"/>
</dbReference>
<reference evidence="2 3" key="3">
    <citation type="journal article" date="2022" name="Int. J. Syst. Evol. Microbiol.">
        <title>Strains of Bradyrhizobium barranii sp. nov. associated with legumes native to Canada are symbionts of soybeans and belong to different subspecies (subsp. barranii subsp. nov. and subsp. apii subsp. nov.) and symbiovars (sv. glycinearum and sv. septentrionale).</title>
        <authorList>
            <person name="Bromfield E.S.P."/>
            <person name="Cloutier S."/>
            <person name="Wasai-Hara S."/>
            <person name="Minamisawa K."/>
        </authorList>
    </citation>
    <scope>NUCLEOTIDE SEQUENCE [LARGE SCALE GENOMIC DNA]</scope>
    <source>
        <strain evidence="2 3">323S2</strain>
    </source>
</reference>
<dbReference type="EMBL" id="CP088280">
    <property type="protein sequence ID" value="UGX93841.1"/>
    <property type="molecule type" value="Genomic_DNA"/>
</dbReference>
<protein>
    <submittedName>
        <fullName evidence="1">Uncharacterized protein</fullName>
    </submittedName>
</protein>
<reference evidence="1" key="2">
    <citation type="submission" date="2020-06" db="EMBL/GenBank/DDBJ databases">
        <title>Whole Genome Sequence of Bradyrhizobium sp. Strain 323S2.</title>
        <authorList>
            <person name="Bromfield E.S.P."/>
        </authorList>
    </citation>
    <scope>NUCLEOTIDE SEQUENCE [LARGE SCALE GENOMIC DNA]</scope>
    <source>
        <strain evidence="1">323S2</strain>
    </source>
</reference>
<proteinExistence type="predicted"/>
<evidence type="ECO:0000313" key="2">
    <source>
        <dbReference type="EMBL" id="UGX93841.1"/>
    </source>
</evidence>
<dbReference type="AlphaFoldDB" id="A0A7Z0TQ86"/>
<organism evidence="1">
    <name type="scientific">Bradyrhizobium barranii subsp. barranii</name>
    <dbReference type="NCBI Taxonomy" id="2823807"/>
    <lineage>
        <taxon>Bacteria</taxon>
        <taxon>Pseudomonadati</taxon>
        <taxon>Pseudomonadota</taxon>
        <taxon>Alphaproteobacteria</taxon>
        <taxon>Hyphomicrobiales</taxon>
        <taxon>Nitrobacteraceae</taxon>
        <taxon>Bradyrhizobium</taxon>
        <taxon>Bradyrhizobium barranii</taxon>
    </lineage>
</organism>
<gene>
    <name evidence="2" type="ORF">G6321_00051135</name>
    <name evidence="1" type="ORF">G6321_17270</name>
</gene>
<reference evidence="2 3" key="1">
    <citation type="journal article" date="2017" name="Syst. Appl. Microbiol.">
        <title>Soybeans inoculated with root zone soils of Canadian native legumes harbour diverse and novel Bradyrhizobium spp. that possess agricultural potential.</title>
        <authorList>
            <person name="Bromfield E.S.P."/>
            <person name="Cloutier S."/>
            <person name="Tambong J.T."/>
            <person name="Tran Thi T.V."/>
        </authorList>
    </citation>
    <scope>NUCLEOTIDE SEQUENCE [LARGE SCALE GENOMIC DNA]</scope>
    <source>
        <strain evidence="2 3">323S2</strain>
    </source>
</reference>
<dbReference type="EMBL" id="JACBFH010000001">
    <property type="protein sequence ID" value="NYY90107.1"/>
    <property type="molecule type" value="Genomic_DNA"/>
</dbReference>
<evidence type="ECO:0000313" key="3">
    <source>
        <dbReference type="Proteomes" id="UP000564836"/>
    </source>
</evidence>
<name>A0A7Z0TQ86_9BRAD</name>